<protein>
    <submittedName>
        <fullName evidence="2">Alpha-amylase</fullName>
    </submittedName>
</protein>
<proteinExistence type="predicted"/>
<dbReference type="Proteomes" id="UP000786185">
    <property type="component" value="Unassembled WGS sequence"/>
</dbReference>
<dbReference type="GO" id="GO:0005975">
    <property type="term" value="P:carbohydrate metabolic process"/>
    <property type="evidence" value="ECO:0007669"/>
    <property type="project" value="InterPro"/>
</dbReference>
<comment type="caution">
    <text evidence="2">The sequence shown here is derived from an EMBL/GenBank/DDBJ whole genome shotgun (WGS) entry which is preliminary data.</text>
</comment>
<dbReference type="InterPro" id="IPR013783">
    <property type="entry name" value="Ig-like_fold"/>
</dbReference>
<dbReference type="Pfam" id="PF02903">
    <property type="entry name" value="Alpha-amylase_N"/>
    <property type="match status" value="1"/>
</dbReference>
<dbReference type="Gene3D" id="2.60.40.10">
    <property type="entry name" value="Immunoglobulins"/>
    <property type="match status" value="1"/>
</dbReference>
<dbReference type="InterPro" id="IPR014756">
    <property type="entry name" value="Ig_E-set"/>
</dbReference>
<sequence length="51" mass="5742">MITKSSLMHSAKSADSYAYDNATLHIRFRTAKGEVDNVSLWIGDPYHWAEG</sequence>
<accession>A0AAW4BK51</accession>
<dbReference type="EMBL" id="SCLC01000952">
    <property type="protein sequence ID" value="MBF4437434.1"/>
    <property type="molecule type" value="Genomic_DNA"/>
</dbReference>
<name>A0AAW4BK51_VIBAN</name>
<dbReference type="SUPFAM" id="SSF81296">
    <property type="entry name" value="E set domains"/>
    <property type="match status" value="1"/>
</dbReference>
<evidence type="ECO:0000259" key="1">
    <source>
        <dbReference type="Pfam" id="PF02903"/>
    </source>
</evidence>
<dbReference type="InterPro" id="IPR004185">
    <property type="entry name" value="Glyco_hydro_13_lg-like_dom"/>
</dbReference>
<reference evidence="2" key="1">
    <citation type="journal article" date="2021" name="PeerJ">
        <title>Analysis of 44 Vibrio anguillarum genomes reveals high genetic diversity.</title>
        <authorList>
            <person name="Hansen M.J."/>
            <person name="Dalsgaard I."/>
        </authorList>
    </citation>
    <scope>NUCLEOTIDE SEQUENCE</scope>
    <source>
        <strain evidence="2">850617-1/1</strain>
    </source>
</reference>
<organism evidence="2 3">
    <name type="scientific">Vibrio anguillarum</name>
    <name type="common">Listonella anguillarum</name>
    <dbReference type="NCBI Taxonomy" id="55601"/>
    <lineage>
        <taxon>Bacteria</taxon>
        <taxon>Pseudomonadati</taxon>
        <taxon>Pseudomonadota</taxon>
        <taxon>Gammaproteobacteria</taxon>
        <taxon>Vibrionales</taxon>
        <taxon>Vibrionaceae</taxon>
        <taxon>Vibrio</taxon>
    </lineage>
</organism>
<evidence type="ECO:0000313" key="2">
    <source>
        <dbReference type="EMBL" id="MBF4437434.1"/>
    </source>
</evidence>
<dbReference type="CDD" id="cd02857">
    <property type="entry name" value="E_set_CDase_PDE_N"/>
    <property type="match status" value="1"/>
</dbReference>
<feature type="non-terminal residue" evidence="2">
    <location>
        <position position="51"/>
    </location>
</feature>
<gene>
    <name evidence="2" type="ORF">ERJ77_23710</name>
</gene>
<evidence type="ECO:0000313" key="3">
    <source>
        <dbReference type="Proteomes" id="UP000786185"/>
    </source>
</evidence>
<feature type="domain" description="Glycoside hydrolase family 13 N-terminal Ig-like" evidence="1">
    <location>
        <begin position="1"/>
        <end position="48"/>
    </location>
</feature>
<dbReference type="GO" id="GO:0004553">
    <property type="term" value="F:hydrolase activity, hydrolyzing O-glycosyl compounds"/>
    <property type="evidence" value="ECO:0007669"/>
    <property type="project" value="InterPro"/>
</dbReference>
<dbReference type="AlphaFoldDB" id="A0AAW4BK51"/>